<keyword evidence="2" id="KW-1185">Reference proteome</keyword>
<comment type="caution">
    <text evidence="1">The sequence shown here is derived from an EMBL/GenBank/DDBJ whole genome shotgun (WGS) entry which is preliminary data.</text>
</comment>
<evidence type="ECO:0000313" key="2">
    <source>
        <dbReference type="Proteomes" id="UP001458880"/>
    </source>
</evidence>
<proteinExistence type="predicted"/>
<reference evidence="1 2" key="1">
    <citation type="journal article" date="2024" name="BMC Genomics">
        <title>De novo assembly and annotation of Popillia japonica's genome with initial clues to its potential as an invasive pest.</title>
        <authorList>
            <person name="Cucini C."/>
            <person name="Boschi S."/>
            <person name="Funari R."/>
            <person name="Cardaioli E."/>
            <person name="Iannotti N."/>
            <person name="Marturano G."/>
            <person name="Paoli F."/>
            <person name="Bruttini M."/>
            <person name="Carapelli A."/>
            <person name="Frati F."/>
            <person name="Nardi F."/>
        </authorList>
    </citation>
    <scope>NUCLEOTIDE SEQUENCE [LARGE SCALE GENOMIC DNA]</scope>
    <source>
        <strain evidence="1">DMR45628</strain>
    </source>
</reference>
<dbReference type="EMBL" id="JASPKY010000100">
    <property type="protein sequence ID" value="KAK9737380.1"/>
    <property type="molecule type" value="Genomic_DNA"/>
</dbReference>
<sequence>MERVETRTKLLEGTDTRGQKYVAKLARLAVESILSKIEERQLSWAEHLLRMDDNNLVRLIWKAGWKGEKEKRLVKEELELKNCRDLKMNDA</sequence>
<evidence type="ECO:0000313" key="1">
    <source>
        <dbReference type="EMBL" id="KAK9737380.1"/>
    </source>
</evidence>
<name>A0AAW1LTX6_POPJA</name>
<dbReference type="AlphaFoldDB" id="A0AAW1LTX6"/>
<organism evidence="1 2">
    <name type="scientific">Popillia japonica</name>
    <name type="common">Japanese beetle</name>
    <dbReference type="NCBI Taxonomy" id="7064"/>
    <lineage>
        <taxon>Eukaryota</taxon>
        <taxon>Metazoa</taxon>
        <taxon>Ecdysozoa</taxon>
        <taxon>Arthropoda</taxon>
        <taxon>Hexapoda</taxon>
        <taxon>Insecta</taxon>
        <taxon>Pterygota</taxon>
        <taxon>Neoptera</taxon>
        <taxon>Endopterygota</taxon>
        <taxon>Coleoptera</taxon>
        <taxon>Polyphaga</taxon>
        <taxon>Scarabaeiformia</taxon>
        <taxon>Scarabaeidae</taxon>
        <taxon>Rutelinae</taxon>
        <taxon>Popillia</taxon>
    </lineage>
</organism>
<accession>A0AAW1LTX6</accession>
<protein>
    <submittedName>
        <fullName evidence="1">Uncharacterized protein</fullName>
    </submittedName>
</protein>
<dbReference type="Proteomes" id="UP001458880">
    <property type="component" value="Unassembled WGS sequence"/>
</dbReference>
<gene>
    <name evidence="1" type="ORF">QE152_g10743</name>
</gene>